<dbReference type="Gene3D" id="3.90.950.10">
    <property type="match status" value="1"/>
</dbReference>
<dbReference type="PANTHER" id="PTHR43213:SF5">
    <property type="entry name" value="BIFUNCTIONAL DTTP_UTP PYROPHOSPHATASE_METHYLTRANSFERASE PROTEIN-RELATED"/>
    <property type="match status" value="1"/>
</dbReference>
<evidence type="ECO:0000313" key="6">
    <source>
        <dbReference type="Proteomes" id="UP000177894"/>
    </source>
</evidence>
<evidence type="ECO:0000256" key="2">
    <source>
        <dbReference type="ARBA" id="ARBA00022801"/>
    </source>
</evidence>
<proteinExistence type="inferred from homology"/>
<keyword evidence="2 3" id="KW-0378">Hydrolase</keyword>
<dbReference type="EMBL" id="CP017603">
    <property type="protein sequence ID" value="AOY76849.1"/>
    <property type="molecule type" value="Genomic_DNA"/>
</dbReference>
<comment type="caution">
    <text evidence="3">Lacks conserved residue(s) required for the propagation of feature annotation.</text>
</comment>
<keyword evidence="3" id="KW-0963">Cytoplasm</keyword>
<accession>A0AAC9WFV7</accession>
<evidence type="ECO:0000313" key="5">
    <source>
        <dbReference type="EMBL" id="ARE87327.1"/>
    </source>
</evidence>
<gene>
    <name evidence="5" type="primary">maf</name>
    <name evidence="4" type="ORF">BJL90_13910</name>
    <name evidence="5" type="ORF">CLFO_17260</name>
</gene>
<dbReference type="RefSeq" id="WP_070969162.1">
    <property type="nucleotide sequence ID" value="NZ_CP017603.1"/>
</dbReference>
<comment type="catalytic activity">
    <reaction evidence="3">
        <text>UTP + H2O = UMP + diphosphate + H(+)</text>
        <dbReference type="Rhea" id="RHEA:29395"/>
        <dbReference type="ChEBI" id="CHEBI:15377"/>
        <dbReference type="ChEBI" id="CHEBI:15378"/>
        <dbReference type="ChEBI" id="CHEBI:33019"/>
        <dbReference type="ChEBI" id="CHEBI:46398"/>
        <dbReference type="ChEBI" id="CHEBI:57865"/>
        <dbReference type="EC" id="3.6.1.9"/>
    </reaction>
</comment>
<protein>
    <recommendedName>
        <fullName evidence="3">dTTP/UTP pyrophosphatase</fullName>
        <shortName evidence="3">dTTPase/UTPase</shortName>
        <ecNumber evidence="3">3.6.1.9</ecNumber>
    </recommendedName>
    <alternativeName>
        <fullName evidence="3">Nucleoside triphosphate pyrophosphatase</fullName>
    </alternativeName>
    <alternativeName>
        <fullName evidence="3">Nucleotide pyrophosphatase</fullName>
        <shortName evidence="3">Nucleotide PPase</shortName>
    </alternativeName>
</protein>
<dbReference type="PIRSF" id="PIRSF006305">
    <property type="entry name" value="Maf"/>
    <property type="match status" value="1"/>
</dbReference>
<dbReference type="HAMAP" id="MF_00528">
    <property type="entry name" value="Maf"/>
    <property type="match status" value="1"/>
</dbReference>
<dbReference type="InterPro" id="IPR029001">
    <property type="entry name" value="ITPase-like_fam"/>
</dbReference>
<dbReference type="CDD" id="cd00555">
    <property type="entry name" value="Maf"/>
    <property type="match status" value="1"/>
</dbReference>
<dbReference type="GO" id="GO:0005737">
    <property type="term" value="C:cytoplasm"/>
    <property type="evidence" value="ECO:0007669"/>
    <property type="project" value="UniProtKB-SubCell"/>
</dbReference>
<evidence type="ECO:0000313" key="7">
    <source>
        <dbReference type="Proteomes" id="UP000192478"/>
    </source>
</evidence>
<feature type="site" description="Important for substrate specificity" evidence="3">
    <location>
        <position position="12"/>
    </location>
</feature>
<feature type="site" description="Important for substrate specificity" evidence="3">
    <location>
        <position position="154"/>
    </location>
</feature>
<organism evidence="5 7">
    <name type="scientific">Clostridium formicaceticum</name>
    <dbReference type="NCBI Taxonomy" id="1497"/>
    <lineage>
        <taxon>Bacteria</taxon>
        <taxon>Bacillati</taxon>
        <taxon>Bacillota</taxon>
        <taxon>Clostridia</taxon>
        <taxon>Eubacteriales</taxon>
        <taxon>Clostridiaceae</taxon>
        <taxon>Clostridium</taxon>
    </lineage>
</organism>
<sequence>MYRVILASNSPRRKDILENLGIKFSVVTSEVEEKIDCSVDPYNLTCDLAYAKAKNVSERIEGKAIIIGADTVVLHQKILGKPRNHQEAYEILKSLSGKAHEVVTGIAVIDNDRKKQVTEYEVTKVYFREISDEEILKYIQTGEPMDKAGAYGIQGKASLFVKKIEGDYYNVVGLPIFRLGKIMHRYFNMNFL</sequence>
<keyword evidence="6" id="KW-1185">Reference proteome</keyword>
<comment type="function">
    <text evidence="3">Nucleoside triphosphate pyrophosphatase that hydrolyzes dTTP and UTP. May have a dual role in cell division arrest and in preventing the incorporation of modified nucleotides into cellular nucleic acids.</text>
</comment>
<dbReference type="Pfam" id="PF02545">
    <property type="entry name" value="Maf"/>
    <property type="match status" value="1"/>
</dbReference>
<evidence type="ECO:0000313" key="4">
    <source>
        <dbReference type="EMBL" id="AOY76849.1"/>
    </source>
</evidence>
<feature type="active site" description="Proton acceptor" evidence="3">
    <location>
        <position position="70"/>
    </location>
</feature>
<reference evidence="4 6" key="1">
    <citation type="submission" date="2016-10" db="EMBL/GenBank/DDBJ databases">
        <title>Complete Genome Sequence of Acetogen Clostridium formicoaceticum ATCC 27076.</title>
        <authorList>
            <person name="Bao T."/>
            <person name="Cheng C."/>
            <person name="Zhao J."/>
            <person name="Yang S.-T."/>
            <person name="Wang J."/>
            <person name="Wang M."/>
        </authorList>
    </citation>
    <scope>NUCLEOTIDE SEQUENCE [LARGE SCALE GENOMIC DNA]</scope>
    <source>
        <strain evidence="4 6">ATCC 27076</strain>
    </source>
</reference>
<comment type="subcellular location">
    <subcellularLocation>
        <location evidence="3">Cytoplasm</location>
    </subcellularLocation>
</comment>
<dbReference type="AlphaFoldDB" id="A0AAC9WFV7"/>
<dbReference type="InterPro" id="IPR003697">
    <property type="entry name" value="Maf-like"/>
</dbReference>
<dbReference type="EMBL" id="CP020559">
    <property type="protein sequence ID" value="ARE87327.1"/>
    <property type="molecule type" value="Genomic_DNA"/>
</dbReference>
<dbReference type="GO" id="GO:0009117">
    <property type="term" value="P:nucleotide metabolic process"/>
    <property type="evidence" value="ECO:0007669"/>
    <property type="project" value="UniProtKB-KW"/>
</dbReference>
<comment type="catalytic activity">
    <reaction evidence="3">
        <text>dTTP + H2O = dTMP + diphosphate + H(+)</text>
        <dbReference type="Rhea" id="RHEA:28534"/>
        <dbReference type="ChEBI" id="CHEBI:15377"/>
        <dbReference type="ChEBI" id="CHEBI:15378"/>
        <dbReference type="ChEBI" id="CHEBI:33019"/>
        <dbReference type="ChEBI" id="CHEBI:37568"/>
        <dbReference type="ChEBI" id="CHEBI:63528"/>
        <dbReference type="EC" id="3.6.1.9"/>
    </reaction>
</comment>
<dbReference type="PANTHER" id="PTHR43213">
    <property type="entry name" value="BIFUNCTIONAL DTTP/UTP PYROPHOSPHATASE/METHYLTRANSFERASE PROTEIN-RELATED"/>
    <property type="match status" value="1"/>
</dbReference>
<dbReference type="SUPFAM" id="SSF52972">
    <property type="entry name" value="ITPase-like"/>
    <property type="match status" value="1"/>
</dbReference>
<feature type="site" description="Important for substrate specificity" evidence="3">
    <location>
        <position position="71"/>
    </location>
</feature>
<dbReference type="Proteomes" id="UP000177894">
    <property type="component" value="Chromosome"/>
</dbReference>
<comment type="cofactor">
    <cofactor evidence="1 3">
        <name>a divalent metal cation</name>
        <dbReference type="ChEBI" id="CHEBI:60240"/>
    </cofactor>
</comment>
<dbReference type="KEGG" id="cfm:BJL90_13910"/>
<keyword evidence="3" id="KW-0546">Nucleotide metabolism</keyword>
<evidence type="ECO:0000256" key="3">
    <source>
        <dbReference type="HAMAP-Rule" id="MF_00528"/>
    </source>
</evidence>
<dbReference type="Proteomes" id="UP000192478">
    <property type="component" value="Chromosome"/>
</dbReference>
<evidence type="ECO:0000256" key="1">
    <source>
        <dbReference type="ARBA" id="ARBA00001968"/>
    </source>
</evidence>
<name>A0AAC9WFV7_9CLOT</name>
<reference evidence="5 7" key="2">
    <citation type="submission" date="2017-03" db="EMBL/GenBank/DDBJ databases">
        <title>Complete sequence of Clostridium formicaceticum DSM 92.</title>
        <authorList>
            <person name="Poehlein A."/>
            <person name="Karl M."/>
            <person name="Bengelsdorf F.R."/>
            <person name="Duerre P."/>
            <person name="Daniel R."/>
        </authorList>
    </citation>
    <scope>NUCLEOTIDE SEQUENCE [LARGE SCALE GENOMIC DNA]</scope>
    <source>
        <strain evidence="5 7">DSM 92</strain>
    </source>
</reference>
<comment type="similarity">
    <text evidence="3">Belongs to the Maf family. YhdE subfamily.</text>
</comment>
<dbReference type="EC" id="3.6.1.9" evidence="3"/>
<dbReference type="GO" id="GO:0047429">
    <property type="term" value="F:nucleoside triphosphate diphosphatase activity"/>
    <property type="evidence" value="ECO:0007669"/>
    <property type="project" value="UniProtKB-EC"/>
</dbReference>
<dbReference type="NCBIfam" id="TIGR00172">
    <property type="entry name" value="maf"/>
    <property type="match status" value="1"/>
</dbReference>